<feature type="non-terminal residue" evidence="1">
    <location>
        <position position="43"/>
    </location>
</feature>
<proteinExistence type="predicted"/>
<dbReference type="AlphaFoldDB" id="E8KKR5"/>
<evidence type="ECO:0000313" key="1">
    <source>
        <dbReference type="EMBL" id="EFX90513.1"/>
    </source>
</evidence>
<organism evidence="1 2">
    <name type="scientific">Actinobacillus ureae ATCC 25976</name>
    <dbReference type="NCBI Taxonomy" id="887324"/>
    <lineage>
        <taxon>Bacteria</taxon>
        <taxon>Pseudomonadati</taxon>
        <taxon>Pseudomonadota</taxon>
        <taxon>Gammaproteobacteria</taxon>
        <taxon>Pasteurellales</taxon>
        <taxon>Pasteurellaceae</taxon>
        <taxon>Actinobacillus</taxon>
    </lineage>
</organism>
<gene>
    <name evidence="1" type="ORF">HMPREF0027_2432</name>
</gene>
<keyword evidence="2" id="KW-1185">Reference proteome</keyword>
<accession>E8KKR5</accession>
<protein>
    <submittedName>
        <fullName evidence="1">Uncharacterized protein</fullName>
    </submittedName>
</protein>
<name>E8KKR5_9PAST</name>
<reference evidence="1 2" key="1">
    <citation type="submission" date="2011-01" db="EMBL/GenBank/DDBJ databases">
        <authorList>
            <person name="Muzny D."/>
            <person name="Qin X."/>
            <person name="Deng J."/>
            <person name="Jiang H."/>
            <person name="Liu Y."/>
            <person name="Qu J."/>
            <person name="Song X.-Z."/>
            <person name="Zhang L."/>
            <person name="Thornton R."/>
            <person name="Coyle M."/>
            <person name="Francisco L."/>
            <person name="Jackson L."/>
            <person name="Javaid M."/>
            <person name="Korchina V."/>
            <person name="Kovar C."/>
            <person name="Mata R."/>
            <person name="Mathew T."/>
            <person name="Ngo R."/>
            <person name="Nguyen L."/>
            <person name="Nguyen N."/>
            <person name="Okwuonu G."/>
            <person name="Ongeri F."/>
            <person name="Pham C."/>
            <person name="Simmons D."/>
            <person name="Wilczek-Boney K."/>
            <person name="Hale W."/>
            <person name="Jakkamsetti A."/>
            <person name="Pham P."/>
            <person name="Ruth R."/>
            <person name="San Lucas F."/>
            <person name="Warren J."/>
            <person name="Zhang J."/>
            <person name="Zhao Z."/>
            <person name="Zhou C."/>
            <person name="Zhu D."/>
            <person name="Lee S."/>
            <person name="Bess C."/>
            <person name="Blankenburg K."/>
            <person name="Forbes L."/>
            <person name="Fu Q."/>
            <person name="Gubbala S."/>
            <person name="Hirani K."/>
            <person name="Jayaseelan J.C."/>
            <person name="Lara F."/>
            <person name="Munidasa M."/>
            <person name="Palculict T."/>
            <person name="Patil S."/>
            <person name="Pu L.-L."/>
            <person name="Saada N."/>
            <person name="Tang L."/>
            <person name="Weissenberger G."/>
            <person name="Zhu Y."/>
            <person name="Hemphill L."/>
            <person name="Shang Y."/>
            <person name="Youmans B."/>
            <person name="Ayvaz T."/>
            <person name="Ross M."/>
            <person name="Santibanez J."/>
            <person name="Aqrawi P."/>
            <person name="Gross S."/>
            <person name="Joshi V."/>
            <person name="Fowler G."/>
            <person name="Nazareth L."/>
            <person name="Reid J."/>
            <person name="Worley K."/>
            <person name="Petrosino J."/>
            <person name="Highlander S."/>
            <person name="Gibbs R."/>
        </authorList>
    </citation>
    <scope>NUCLEOTIDE SEQUENCE [LARGE SCALE GENOMIC DNA]</scope>
    <source>
        <strain evidence="1 2">ATCC 25976</strain>
    </source>
</reference>
<sequence length="43" mass="5409">MTAFVQSRFFYYSDFQSIRYHFRFNELEKSLSFSACFQFFKEQ</sequence>
<comment type="caution">
    <text evidence="1">The sequence shown here is derived from an EMBL/GenBank/DDBJ whole genome shotgun (WGS) entry which is preliminary data.</text>
</comment>
<dbReference type="HOGENOM" id="CLU_3243478_0_0_6"/>
<evidence type="ECO:0000313" key="2">
    <source>
        <dbReference type="Proteomes" id="UP000005467"/>
    </source>
</evidence>
<dbReference type="EMBL" id="AEVG01000160">
    <property type="protein sequence ID" value="EFX90513.1"/>
    <property type="molecule type" value="Genomic_DNA"/>
</dbReference>
<dbReference type="Proteomes" id="UP000005467">
    <property type="component" value="Unassembled WGS sequence"/>
</dbReference>